<gene>
    <name evidence="2" type="ORF">BT67DRAFT_372462</name>
</gene>
<dbReference type="InterPro" id="IPR036396">
    <property type="entry name" value="Cyt_P450_sf"/>
</dbReference>
<dbReference type="GO" id="GO:0005506">
    <property type="term" value="F:iron ion binding"/>
    <property type="evidence" value="ECO:0007669"/>
    <property type="project" value="InterPro"/>
</dbReference>
<sequence length="121" mass="13647">MLSPLLIGVSLVLLAIHSLRQARVSPLNTIPGPWHAKYTSLVLKWQEFRANRTRYIHRLHLKYGPAVRIAPAEVAFVSAAAVKEIYGSGGSGYDKTEFYDLFKVYGRRCCPIRTTLRKPCC</sequence>
<feature type="chain" id="PRO_5042957976" evidence="1">
    <location>
        <begin position="23"/>
        <end position="121"/>
    </location>
</feature>
<evidence type="ECO:0000313" key="2">
    <source>
        <dbReference type="EMBL" id="KAK4137848.1"/>
    </source>
</evidence>
<keyword evidence="3" id="KW-1185">Reference proteome</keyword>
<evidence type="ECO:0000256" key="1">
    <source>
        <dbReference type="SAM" id="SignalP"/>
    </source>
</evidence>
<dbReference type="Proteomes" id="UP001304895">
    <property type="component" value="Unassembled WGS sequence"/>
</dbReference>
<dbReference type="EMBL" id="MU853402">
    <property type="protein sequence ID" value="KAK4137848.1"/>
    <property type="molecule type" value="Genomic_DNA"/>
</dbReference>
<dbReference type="GO" id="GO:0016705">
    <property type="term" value="F:oxidoreductase activity, acting on paired donors, with incorporation or reduction of molecular oxygen"/>
    <property type="evidence" value="ECO:0007669"/>
    <property type="project" value="InterPro"/>
</dbReference>
<dbReference type="AlphaFoldDB" id="A0AAN6URR6"/>
<evidence type="ECO:0000313" key="3">
    <source>
        <dbReference type="Proteomes" id="UP001304895"/>
    </source>
</evidence>
<name>A0AAN6URR6_9PEZI</name>
<dbReference type="SUPFAM" id="SSF48264">
    <property type="entry name" value="Cytochrome P450"/>
    <property type="match status" value="1"/>
</dbReference>
<organism evidence="2 3">
    <name type="scientific">Trichocladium antarcticum</name>
    <dbReference type="NCBI Taxonomy" id="1450529"/>
    <lineage>
        <taxon>Eukaryota</taxon>
        <taxon>Fungi</taxon>
        <taxon>Dikarya</taxon>
        <taxon>Ascomycota</taxon>
        <taxon>Pezizomycotina</taxon>
        <taxon>Sordariomycetes</taxon>
        <taxon>Sordariomycetidae</taxon>
        <taxon>Sordariales</taxon>
        <taxon>Chaetomiaceae</taxon>
        <taxon>Trichocladium</taxon>
    </lineage>
</organism>
<dbReference type="GO" id="GO:0004497">
    <property type="term" value="F:monooxygenase activity"/>
    <property type="evidence" value="ECO:0007669"/>
    <property type="project" value="InterPro"/>
</dbReference>
<keyword evidence="1" id="KW-0732">Signal</keyword>
<accession>A0AAN6URR6</accession>
<dbReference type="GO" id="GO:0020037">
    <property type="term" value="F:heme binding"/>
    <property type="evidence" value="ECO:0007669"/>
    <property type="project" value="InterPro"/>
</dbReference>
<reference evidence="2" key="1">
    <citation type="journal article" date="2023" name="Mol. Phylogenet. Evol.">
        <title>Genome-scale phylogeny and comparative genomics of the fungal order Sordariales.</title>
        <authorList>
            <person name="Hensen N."/>
            <person name="Bonometti L."/>
            <person name="Westerberg I."/>
            <person name="Brannstrom I.O."/>
            <person name="Guillou S."/>
            <person name="Cros-Aarteil S."/>
            <person name="Calhoun S."/>
            <person name="Haridas S."/>
            <person name="Kuo A."/>
            <person name="Mondo S."/>
            <person name="Pangilinan J."/>
            <person name="Riley R."/>
            <person name="LaButti K."/>
            <person name="Andreopoulos B."/>
            <person name="Lipzen A."/>
            <person name="Chen C."/>
            <person name="Yan M."/>
            <person name="Daum C."/>
            <person name="Ng V."/>
            <person name="Clum A."/>
            <person name="Steindorff A."/>
            <person name="Ohm R.A."/>
            <person name="Martin F."/>
            <person name="Silar P."/>
            <person name="Natvig D.O."/>
            <person name="Lalanne C."/>
            <person name="Gautier V."/>
            <person name="Ament-Velasquez S.L."/>
            <person name="Kruys A."/>
            <person name="Hutchinson M.I."/>
            <person name="Powell A.J."/>
            <person name="Barry K."/>
            <person name="Miller A.N."/>
            <person name="Grigoriev I.V."/>
            <person name="Debuchy R."/>
            <person name="Gladieux P."/>
            <person name="Hiltunen Thoren M."/>
            <person name="Johannesson H."/>
        </authorList>
    </citation>
    <scope>NUCLEOTIDE SEQUENCE</scope>
    <source>
        <strain evidence="2">CBS 123565</strain>
    </source>
</reference>
<feature type="signal peptide" evidence="1">
    <location>
        <begin position="1"/>
        <end position="22"/>
    </location>
</feature>
<proteinExistence type="predicted"/>
<reference evidence="2" key="2">
    <citation type="submission" date="2023-05" db="EMBL/GenBank/DDBJ databases">
        <authorList>
            <consortium name="Lawrence Berkeley National Laboratory"/>
            <person name="Steindorff A."/>
            <person name="Hensen N."/>
            <person name="Bonometti L."/>
            <person name="Westerberg I."/>
            <person name="Brannstrom I.O."/>
            <person name="Guillou S."/>
            <person name="Cros-Aarteil S."/>
            <person name="Calhoun S."/>
            <person name="Haridas S."/>
            <person name="Kuo A."/>
            <person name="Mondo S."/>
            <person name="Pangilinan J."/>
            <person name="Riley R."/>
            <person name="Labutti K."/>
            <person name="Andreopoulos B."/>
            <person name="Lipzen A."/>
            <person name="Chen C."/>
            <person name="Yanf M."/>
            <person name="Daum C."/>
            <person name="Ng V."/>
            <person name="Clum A."/>
            <person name="Ohm R."/>
            <person name="Martin F."/>
            <person name="Silar P."/>
            <person name="Natvig D."/>
            <person name="Lalanne C."/>
            <person name="Gautier V."/>
            <person name="Ament-Velasquez S.L."/>
            <person name="Kruys A."/>
            <person name="Hutchinson M.I."/>
            <person name="Powell A.J."/>
            <person name="Barry K."/>
            <person name="Miller A.N."/>
            <person name="Grigoriev I.V."/>
            <person name="Debuchy R."/>
            <person name="Gladieux P."/>
            <person name="Thoren M.H."/>
            <person name="Johannesson H."/>
        </authorList>
    </citation>
    <scope>NUCLEOTIDE SEQUENCE</scope>
    <source>
        <strain evidence="2">CBS 123565</strain>
    </source>
</reference>
<comment type="caution">
    <text evidence="2">The sequence shown here is derived from an EMBL/GenBank/DDBJ whole genome shotgun (WGS) entry which is preliminary data.</text>
</comment>
<dbReference type="Gene3D" id="1.10.630.10">
    <property type="entry name" value="Cytochrome P450"/>
    <property type="match status" value="1"/>
</dbReference>
<protein>
    <submittedName>
        <fullName evidence="2">Uncharacterized protein</fullName>
    </submittedName>
</protein>